<reference evidence="2" key="1">
    <citation type="submission" date="2020-03" db="EMBL/GenBank/DDBJ databases">
        <title>Solimonas marina sp. nov., isolated from deep seawater of the Pacific Ocean.</title>
        <authorList>
            <person name="Liu X."/>
            <person name="Lai Q."/>
            <person name="Sun F."/>
            <person name="Gai Y."/>
            <person name="Li G."/>
            <person name="Shao Z."/>
        </authorList>
    </citation>
    <scope>NUCLEOTIDE SEQUENCE</scope>
    <source>
        <strain evidence="2">C16B3</strain>
    </source>
</reference>
<name>A0A969W896_9GAMM</name>
<dbReference type="InterPro" id="IPR021382">
    <property type="entry name" value="DUF3014"/>
</dbReference>
<accession>A0A969W896</accession>
<proteinExistence type="predicted"/>
<feature type="region of interest" description="Disordered" evidence="1">
    <location>
        <begin position="21"/>
        <end position="68"/>
    </location>
</feature>
<keyword evidence="3" id="KW-1185">Reference proteome</keyword>
<gene>
    <name evidence="2" type="ORF">G7Y82_03245</name>
</gene>
<dbReference type="Proteomes" id="UP000653472">
    <property type="component" value="Unassembled WGS sequence"/>
</dbReference>
<protein>
    <submittedName>
        <fullName evidence="2">DUF3014 domain-containing protein</fullName>
    </submittedName>
</protein>
<evidence type="ECO:0000256" key="1">
    <source>
        <dbReference type="SAM" id="MobiDB-lite"/>
    </source>
</evidence>
<dbReference type="Pfam" id="PF11219">
    <property type="entry name" value="DUF3014"/>
    <property type="match status" value="1"/>
</dbReference>
<dbReference type="RefSeq" id="WP_168146592.1">
    <property type="nucleotide sequence ID" value="NZ_JAAVXB010000002.1"/>
</dbReference>
<evidence type="ECO:0000313" key="2">
    <source>
        <dbReference type="EMBL" id="NKF21319.1"/>
    </source>
</evidence>
<organism evidence="2 3">
    <name type="scientific">Solimonas marina</name>
    <dbReference type="NCBI Taxonomy" id="2714601"/>
    <lineage>
        <taxon>Bacteria</taxon>
        <taxon>Pseudomonadati</taxon>
        <taxon>Pseudomonadota</taxon>
        <taxon>Gammaproteobacteria</taxon>
        <taxon>Nevskiales</taxon>
        <taxon>Nevskiaceae</taxon>
        <taxon>Solimonas</taxon>
    </lineage>
</organism>
<comment type="caution">
    <text evidence="2">The sequence shown here is derived from an EMBL/GenBank/DDBJ whole genome shotgun (WGS) entry which is preliminary data.</text>
</comment>
<feature type="compositionally biased region" description="Pro residues" evidence="1">
    <location>
        <begin position="21"/>
        <end position="39"/>
    </location>
</feature>
<sequence length="269" mass="29170">MGILVIIGIGAIAWYHYGPPSQPPPAPAPVAQTAPPPAPAAKTEPQYPVPAPSDDDTQKAPSLPALNDSDSAVRGELQSLAGKAPIDSLLIPHQIIARWVAFIDSLDRDGLEPAQWPVRALKSQPEVSKDPDSGTLLLNPDNAKRYAPYLAVVRAVDAKLLVAFYFRYYPLFQRAYENLGYGGHYFNTRLVHILDHLLATPVVDGAISLVQPSVRYKFADPELEDLSFGQKMLIRLGPDGEKTVKAKLREIRAAVIAGSKQPSKTGSPQ</sequence>
<dbReference type="EMBL" id="JAAVXB010000002">
    <property type="protein sequence ID" value="NKF21319.1"/>
    <property type="molecule type" value="Genomic_DNA"/>
</dbReference>
<evidence type="ECO:0000313" key="3">
    <source>
        <dbReference type="Proteomes" id="UP000653472"/>
    </source>
</evidence>
<dbReference type="AlphaFoldDB" id="A0A969W896"/>